<feature type="transmembrane region" description="Helical" evidence="13">
    <location>
        <begin position="168"/>
        <end position="188"/>
    </location>
</feature>
<evidence type="ECO:0000256" key="2">
    <source>
        <dbReference type="ARBA" id="ARBA00010441"/>
    </source>
</evidence>
<evidence type="ECO:0000256" key="4">
    <source>
        <dbReference type="ARBA" id="ARBA00022679"/>
    </source>
</evidence>
<dbReference type="GO" id="GO:0046474">
    <property type="term" value="P:glycerophospholipid biosynthetic process"/>
    <property type="evidence" value="ECO:0007669"/>
    <property type="project" value="TreeGrafter"/>
</dbReference>
<dbReference type="Proteomes" id="UP000533269">
    <property type="component" value="Unassembled WGS sequence"/>
</dbReference>
<dbReference type="UniPathway" id="UPA00085"/>
<dbReference type="PIRSF" id="PIRSF000847">
    <property type="entry name" value="Phos_ph_gly_syn"/>
    <property type="match status" value="1"/>
</dbReference>
<evidence type="ECO:0000256" key="3">
    <source>
        <dbReference type="ARBA" id="ARBA00022516"/>
    </source>
</evidence>
<keyword evidence="4 12" id="KW-0808">Transferase</keyword>
<feature type="transmembrane region" description="Helical" evidence="13">
    <location>
        <begin position="21"/>
        <end position="41"/>
    </location>
</feature>
<dbReference type="InterPro" id="IPR043130">
    <property type="entry name" value="CDP-OH_PTrfase_TM_dom"/>
</dbReference>
<evidence type="ECO:0000256" key="1">
    <source>
        <dbReference type="ARBA" id="ARBA00004141"/>
    </source>
</evidence>
<sequence length="195" mass="21257">MSRTSAEGQVGTTQGWHKLHLPNALTVLRIVFVPVFVWFLAMDGGTNWRWRAAAAAVFIAASITDRYDGHLARRWQVVSDFGKIADPIADKALIGAGLVVLSLQGRLWWWMTVVILVRELLVTLLRFIVIRRGVIPAAKGGKIKTVVQTVAVGLFVVPLPAALDPLCLAVMGVAVVLTLWSAWAYVVAGAKLLRP</sequence>
<dbReference type="GO" id="GO:0008444">
    <property type="term" value="F:CDP-diacylglycerol-glycerol-3-phosphate 3-phosphatidyltransferase activity"/>
    <property type="evidence" value="ECO:0007669"/>
    <property type="project" value="UniProtKB-UniRule"/>
</dbReference>
<dbReference type="PANTHER" id="PTHR14269:SF52">
    <property type="entry name" value="PHOSPHATIDYLGLYCEROPHOSPHATE SYNTHASE-RELATED"/>
    <property type="match status" value="1"/>
</dbReference>
<dbReference type="EMBL" id="JACHVY010000001">
    <property type="protein sequence ID" value="MBB2899825.1"/>
    <property type="molecule type" value="Genomic_DNA"/>
</dbReference>
<evidence type="ECO:0000313" key="15">
    <source>
        <dbReference type="Proteomes" id="UP000533269"/>
    </source>
</evidence>
<dbReference type="NCBIfam" id="TIGR00560">
    <property type="entry name" value="pgsA"/>
    <property type="match status" value="1"/>
</dbReference>
<evidence type="ECO:0000256" key="13">
    <source>
        <dbReference type="SAM" id="Phobius"/>
    </source>
</evidence>
<dbReference type="InterPro" id="IPR004570">
    <property type="entry name" value="Phosphatidylglycerol_P_synth"/>
</dbReference>
<name>A0A7W4TJ36_KINRA</name>
<feature type="transmembrane region" description="Helical" evidence="13">
    <location>
        <begin position="141"/>
        <end position="162"/>
    </location>
</feature>
<keyword evidence="7" id="KW-0443">Lipid metabolism</keyword>
<dbReference type="RefSeq" id="WP_183390331.1">
    <property type="nucleotide sequence ID" value="NZ_JACHVY010000001.1"/>
</dbReference>
<keyword evidence="3" id="KW-0444">Lipid biosynthesis</keyword>
<proteinExistence type="inferred from homology"/>
<dbReference type="Gene3D" id="1.20.120.1760">
    <property type="match status" value="1"/>
</dbReference>
<dbReference type="PANTHER" id="PTHR14269">
    <property type="entry name" value="CDP-DIACYLGLYCEROL--GLYCEROL-3-PHOSPHATE 3-PHOSPHATIDYLTRANSFERASE-RELATED"/>
    <property type="match status" value="1"/>
</dbReference>
<feature type="transmembrane region" description="Helical" evidence="13">
    <location>
        <begin position="107"/>
        <end position="129"/>
    </location>
</feature>
<comment type="caution">
    <text evidence="14">The sequence shown here is derived from an EMBL/GenBank/DDBJ whole genome shotgun (WGS) entry which is preliminary data.</text>
</comment>
<evidence type="ECO:0000256" key="10">
    <source>
        <dbReference type="ARBA" id="ARBA00023264"/>
    </source>
</evidence>
<evidence type="ECO:0000313" key="14">
    <source>
        <dbReference type="EMBL" id="MBB2899825.1"/>
    </source>
</evidence>
<protein>
    <recommendedName>
        <fullName evidence="11">CDP-diacylglycerol--glycerol-3-phosphate 3-phosphatidyltransferase</fullName>
        <ecNumber evidence="11">2.7.8.5</ecNumber>
    </recommendedName>
</protein>
<keyword evidence="6 13" id="KW-1133">Transmembrane helix</keyword>
<gene>
    <name evidence="14" type="ORF">FHR75_000613</name>
</gene>
<dbReference type="AlphaFoldDB" id="A0A7W4TJ36"/>
<organism evidence="14 15">
    <name type="scientific">Kineococcus radiotolerans</name>
    <dbReference type="NCBI Taxonomy" id="131568"/>
    <lineage>
        <taxon>Bacteria</taxon>
        <taxon>Bacillati</taxon>
        <taxon>Actinomycetota</taxon>
        <taxon>Actinomycetes</taxon>
        <taxon>Kineosporiales</taxon>
        <taxon>Kineosporiaceae</taxon>
        <taxon>Kineococcus</taxon>
    </lineage>
</organism>
<evidence type="ECO:0000256" key="5">
    <source>
        <dbReference type="ARBA" id="ARBA00022692"/>
    </source>
</evidence>
<comment type="similarity">
    <text evidence="2 12">Belongs to the CDP-alcohol phosphatidyltransferase class-I family.</text>
</comment>
<dbReference type="Pfam" id="PF01066">
    <property type="entry name" value="CDP-OH_P_transf"/>
    <property type="match status" value="1"/>
</dbReference>
<dbReference type="EC" id="2.7.8.5" evidence="11"/>
<comment type="subcellular location">
    <subcellularLocation>
        <location evidence="1">Membrane</location>
        <topology evidence="1">Multi-pass membrane protein</topology>
    </subcellularLocation>
</comment>
<dbReference type="InterPro" id="IPR048254">
    <property type="entry name" value="CDP_ALCOHOL_P_TRANSF_CS"/>
</dbReference>
<evidence type="ECO:0000256" key="8">
    <source>
        <dbReference type="ARBA" id="ARBA00023136"/>
    </source>
</evidence>
<dbReference type="InterPro" id="IPR000462">
    <property type="entry name" value="CDP-OH_P_trans"/>
</dbReference>
<evidence type="ECO:0000256" key="12">
    <source>
        <dbReference type="RuleBase" id="RU003750"/>
    </source>
</evidence>
<reference evidence="14 15" key="2">
    <citation type="submission" date="2020-08" db="EMBL/GenBank/DDBJ databases">
        <authorList>
            <person name="Partida-Martinez L."/>
            <person name="Huntemann M."/>
            <person name="Clum A."/>
            <person name="Wang J."/>
            <person name="Palaniappan K."/>
            <person name="Ritter S."/>
            <person name="Chen I.-M."/>
            <person name="Stamatis D."/>
            <person name="Reddy T."/>
            <person name="O'Malley R."/>
            <person name="Daum C."/>
            <person name="Shapiro N."/>
            <person name="Ivanova N."/>
            <person name="Kyrpides N."/>
            <person name="Woyke T."/>
        </authorList>
    </citation>
    <scope>NUCLEOTIDE SEQUENCE [LARGE SCALE GENOMIC DNA]</scope>
    <source>
        <strain evidence="14 15">AS2.23</strain>
    </source>
</reference>
<dbReference type="InterPro" id="IPR050324">
    <property type="entry name" value="CDP-alcohol_PTase-I"/>
</dbReference>
<reference evidence="14 15" key="1">
    <citation type="submission" date="2020-08" db="EMBL/GenBank/DDBJ databases">
        <title>The Agave Microbiome: Exploring the role of microbial communities in plant adaptations to desert environments.</title>
        <authorList>
            <person name="Partida-Martinez L.P."/>
        </authorList>
    </citation>
    <scope>NUCLEOTIDE SEQUENCE [LARGE SCALE GENOMIC DNA]</scope>
    <source>
        <strain evidence="14 15">AS2.23</strain>
    </source>
</reference>
<keyword evidence="5 13" id="KW-0812">Transmembrane</keyword>
<evidence type="ECO:0000256" key="9">
    <source>
        <dbReference type="ARBA" id="ARBA00023209"/>
    </source>
</evidence>
<keyword evidence="8 13" id="KW-0472">Membrane</keyword>
<keyword evidence="9" id="KW-0594">Phospholipid biosynthesis</keyword>
<accession>A0A7W4TJ36</accession>
<dbReference type="PROSITE" id="PS00379">
    <property type="entry name" value="CDP_ALCOHOL_P_TRANSF"/>
    <property type="match status" value="1"/>
</dbReference>
<dbReference type="GO" id="GO:0016020">
    <property type="term" value="C:membrane"/>
    <property type="evidence" value="ECO:0007669"/>
    <property type="project" value="UniProtKB-SubCell"/>
</dbReference>
<evidence type="ECO:0000256" key="6">
    <source>
        <dbReference type="ARBA" id="ARBA00022989"/>
    </source>
</evidence>
<evidence type="ECO:0000256" key="11">
    <source>
        <dbReference type="NCBIfam" id="TIGR00560"/>
    </source>
</evidence>
<keyword evidence="10" id="KW-1208">Phospholipid metabolism</keyword>
<evidence type="ECO:0000256" key="7">
    <source>
        <dbReference type="ARBA" id="ARBA00023098"/>
    </source>
</evidence>